<dbReference type="PANTHER" id="PTHR30146">
    <property type="entry name" value="LACI-RELATED TRANSCRIPTIONAL REPRESSOR"/>
    <property type="match status" value="1"/>
</dbReference>
<gene>
    <name evidence="5" type="ORF">BPSY_1052</name>
</gene>
<protein>
    <submittedName>
        <fullName evidence="5">LacI family transcriptional regulator</fullName>
    </submittedName>
</protein>
<organism evidence="5 6">
    <name type="scientific">Bifidobacterium psychraerophilum</name>
    <dbReference type="NCBI Taxonomy" id="218140"/>
    <lineage>
        <taxon>Bacteria</taxon>
        <taxon>Bacillati</taxon>
        <taxon>Actinomycetota</taxon>
        <taxon>Actinomycetes</taxon>
        <taxon>Bifidobacteriales</taxon>
        <taxon>Bifidobacteriaceae</taxon>
        <taxon>Bifidobacterium</taxon>
    </lineage>
</organism>
<name>A0A087CG03_9BIFI</name>
<keyword evidence="1" id="KW-0805">Transcription regulation</keyword>
<dbReference type="OrthoDB" id="3227375at2"/>
<dbReference type="SMART" id="SM00354">
    <property type="entry name" value="HTH_LACI"/>
    <property type="match status" value="1"/>
</dbReference>
<evidence type="ECO:0000313" key="6">
    <source>
        <dbReference type="Proteomes" id="UP000029050"/>
    </source>
</evidence>
<dbReference type="Gene3D" id="3.40.50.2300">
    <property type="match status" value="2"/>
</dbReference>
<evidence type="ECO:0000256" key="2">
    <source>
        <dbReference type="ARBA" id="ARBA00023125"/>
    </source>
</evidence>
<dbReference type="EMBL" id="JGZI01000009">
    <property type="protein sequence ID" value="KFI82203.1"/>
    <property type="molecule type" value="Genomic_DNA"/>
</dbReference>
<dbReference type="GeneID" id="98300260"/>
<comment type="caution">
    <text evidence="5">The sequence shown here is derived from an EMBL/GenBank/DDBJ whole genome shotgun (WGS) entry which is preliminary data.</text>
</comment>
<dbReference type="Pfam" id="PF13377">
    <property type="entry name" value="Peripla_BP_3"/>
    <property type="match status" value="1"/>
</dbReference>
<dbReference type="STRING" id="218140.BPSY_1052"/>
<dbReference type="InterPro" id="IPR010982">
    <property type="entry name" value="Lambda_DNA-bd_dom_sf"/>
</dbReference>
<dbReference type="AlphaFoldDB" id="A0A087CG03"/>
<keyword evidence="6" id="KW-1185">Reference proteome</keyword>
<dbReference type="SUPFAM" id="SSF53822">
    <property type="entry name" value="Periplasmic binding protein-like I"/>
    <property type="match status" value="1"/>
</dbReference>
<dbReference type="Gene3D" id="1.10.260.40">
    <property type="entry name" value="lambda repressor-like DNA-binding domains"/>
    <property type="match status" value="1"/>
</dbReference>
<dbReference type="PROSITE" id="PS50932">
    <property type="entry name" value="HTH_LACI_2"/>
    <property type="match status" value="1"/>
</dbReference>
<sequence length="345" mass="37389">MGSLPQTTPPAHHTVRLIDIAEQTGYSLATVSKALNGRSDVSPLTKKVIAEALQRSGYSQPTRRRPVNRNIEVVFQTFENLWSLEVLRGALRAAKSYDVTITVTESGDRIHPDSSWADDIVQRQPLGAILIFSNLTAQERERLQSRHIAYVVFDPSGDPAPDDMSVQADNWTGGLSATRHLLSLGHTRIGIITGPDDMMCSRARLDGYAAALSEKGLNSDPSLITEGDFTTAGGYAQAMALLENPEIRPSAIFAGSDLQSMGVYEAARQLGIRIPEDLSVVGFDDVQTASYLGPSLTTVRQPLQDMAAAATRMIMGAEHGDTVDKHIIMPTTLMVRDSTCALRGE</sequence>
<evidence type="ECO:0000313" key="5">
    <source>
        <dbReference type="EMBL" id="KFI82203.1"/>
    </source>
</evidence>
<feature type="domain" description="HTH lacI-type" evidence="4">
    <location>
        <begin position="15"/>
        <end position="69"/>
    </location>
</feature>
<keyword evidence="3" id="KW-0804">Transcription</keyword>
<evidence type="ECO:0000256" key="1">
    <source>
        <dbReference type="ARBA" id="ARBA00023015"/>
    </source>
</evidence>
<reference evidence="5 6" key="1">
    <citation type="submission" date="2014-03" db="EMBL/GenBank/DDBJ databases">
        <title>Genomics of Bifidobacteria.</title>
        <authorList>
            <person name="Ventura M."/>
            <person name="Milani C."/>
            <person name="Lugli G.A."/>
        </authorList>
    </citation>
    <scope>NUCLEOTIDE SEQUENCE [LARGE SCALE GENOMIC DNA]</scope>
    <source>
        <strain evidence="5 6">LMG 21775</strain>
    </source>
</reference>
<dbReference type="CDD" id="cd01392">
    <property type="entry name" value="HTH_LacI"/>
    <property type="match status" value="1"/>
</dbReference>
<dbReference type="GO" id="GO:0000976">
    <property type="term" value="F:transcription cis-regulatory region binding"/>
    <property type="evidence" value="ECO:0007669"/>
    <property type="project" value="TreeGrafter"/>
</dbReference>
<dbReference type="CDD" id="cd06296">
    <property type="entry name" value="PBP1_CatR-like"/>
    <property type="match status" value="1"/>
</dbReference>
<evidence type="ECO:0000259" key="4">
    <source>
        <dbReference type="PROSITE" id="PS50932"/>
    </source>
</evidence>
<dbReference type="InterPro" id="IPR046335">
    <property type="entry name" value="LacI/GalR-like_sensor"/>
</dbReference>
<dbReference type="PANTHER" id="PTHR30146:SF153">
    <property type="entry name" value="LACTOSE OPERON REPRESSOR"/>
    <property type="match status" value="1"/>
</dbReference>
<dbReference type="SUPFAM" id="SSF47413">
    <property type="entry name" value="lambda repressor-like DNA-binding domains"/>
    <property type="match status" value="1"/>
</dbReference>
<dbReference type="eggNOG" id="COG1609">
    <property type="taxonomic scope" value="Bacteria"/>
</dbReference>
<evidence type="ECO:0000256" key="3">
    <source>
        <dbReference type="ARBA" id="ARBA00023163"/>
    </source>
</evidence>
<accession>A0A087CG03</accession>
<keyword evidence="2" id="KW-0238">DNA-binding</keyword>
<dbReference type="InterPro" id="IPR028082">
    <property type="entry name" value="Peripla_BP_I"/>
</dbReference>
<dbReference type="Proteomes" id="UP000029050">
    <property type="component" value="Unassembled WGS sequence"/>
</dbReference>
<dbReference type="Pfam" id="PF00356">
    <property type="entry name" value="LacI"/>
    <property type="match status" value="1"/>
</dbReference>
<proteinExistence type="predicted"/>
<dbReference type="InterPro" id="IPR000843">
    <property type="entry name" value="HTH_LacI"/>
</dbReference>
<dbReference type="RefSeq" id="WP_033494784.1">
    <property type="nucleotide sequence ID" value="NZ_JGZI01000009.1"/>
</dbReference>
<dbReference type="GO" id="GO:0003700">
    <property type="term" value="F:DNA-binding transcription factor activity"/>
    <property type="evidence" value="ECO:0007669"/>
    <property type="project" value="TreeGrafter"/>
</dbReference>